<name>A0A645ISJ7_9ZZZZ</name>
<keyword evidence="1" id="KW-0472">Membrane</keyword>
<keyword evidence="1" id="KW-1133">Transmembrane helix</keyword>
<reference evidence="2" key="1">
    <citation type="submission" date="2019-08" db="EMBL/GenBank/DDBJ databases">
        <authorList>
            <person name="Kucharzyk K."/>
            <person name="Murdoch R.W."/>
            <person name="Higgins S."/>
            <person name="Loffler F."/>
        </authorList>
    </citation>
    <scope>NUCLEOTIDE SEQUENCE</scope>
</reference>
<dbReference type="AlphaFoldDB" id="A0A645ISJ7"/>
<keyword evidence="1" id="KW-0812">Transmembrane</keyword>
<dbReference type="EMBL" id="VSSQ01122518">
    <property type="protein sequence ID" value="MPN54365.1"/>
    <property type="molecule type" value="Genomic_DNA"/>
</dbReference>
<comment type="caution">
    <text evidence="2">The sequence shown here is derived from an EMBL/GenBank/DDBJ whole genome shotgun (WGS) entry which is preliminary data.</text>
</comment>
<sequence>MKSNKVLIIAIAILLLTTIGISIYSIYQHDNTRFTINRLELEKVELLKKLDSL</sequence>
<organism evidence="2">
    <name type="scientific">bioreactor metagenome</name>
    <dbReference type="NCBI Taxonomy" id="1076179"/>
    <lineage>
        <taxon>unclassified sequences</taxon>
        <taxon>metagenomes</taxon>
        <taxon>ecological metagenomes</taxon>
    </lineage>
</organism>
<evidence type="ECO:0000256" key="1">
    <source>
        <dbReference type="SAM" id="Phobius"/>
    </source>
</evidence>
<proteinExistence type="predicted"/>
<feature type="transmembrane region" description="Helical" evidence="1">
    <location>
        <begin position="6"/>
        <end position="27"/>
    </location>
</feature>
<accession>A0A645ISJ7</accession>
<evidence type="ECO:0000313" key="2">
    <source>
        <dbReference type="EMBL" id="MPN54365.1"/>
    </source>
</evidence>
<protein>
    <submittedName>
        <fullName evidence="2">Uncharacterized protein</fullName>
    </submittedName>
</protein>
<gene>
    <name evidence="2" type="ORF">SDC9_202035</name>
</gene>